<keyword evidence="2" id="KW-1185">Reference proteome</keyword>
<gene>
    <name evidence="1" type="ORF">Pmgp_03832</name>
</gene>
<comment type="caution">
    <text evidence="1">The sequence shown here is derived from an EMBL/GenBank/DDBJ whole genome shotgun (WGS) entry which is preliminary data.</text>
</comment>
<dbReference type="Proteomes" id="UP000297597">
    <property type="component" value="Unassembled WGS sequence"/>
</dbReference>
<proteinExistence type="predicted"/>
<protein>
    <submittedName>
        <fullName evidence="1">Uncharacterized protein</fullName>
    </submittedName>
</protein>
<sequence length="94" mass="10812">MDGFLPAQTDYLIEMTVGDKFFHKIRGMFNIRLRPKLVCFIGAAVLAHPNDLVIYRTRVLIVHKISITGPVRADNRLAKAHRLRQPQTEPFRTV</sequence>
<dbReference type="EMBL" id="QFFZ01000149">
    <property type="protein sequence ID" value="TEB05132.1"/>
    <property type="molecule type" value="Genomic_DNA"/>
</dbReference>
<dbReference type="AlphaFoldDB" id="A0A4Y7R8N0"/>
<evidence type="ECO:0000313" key="1">
    <source>
        <dbReference type="EMBL" id="TEB05132.1"/>
    </source>
</evidence>
<accession>A0A4Y7R8N0</accession>
<reference evidence="1 2" key="1">
    <citation type="journal article" date="2018" name="Environ. Microbiol.">
        <title>Novel energy conservation strategies and behaviour of Pelotomaculum schinkii driving syntrophic propionate catabolism.</title>
        <authorList>
            <person name="Hidalgo-Ahumada C.A.P."/>
            <person name="Nobu M.K."/>
            <person name="Narihiro T."/>
            <person name="Tamaki H."/>
            <person name="Liu W.T."/>
            <person name="Kamagata Y."/>
            <person name="Stams A.J.M."/>
            <person name="Imachi H."/>
            <person name="Sousa D.Z."/>
        </authorList>
    </citation>
    <scope>NUCLEOTIDE SEQUENCE [LARGE SCALE GENOMIC DNA]</scope>
    <source>
        <strain evidence="1 2">MGP</strain>
    </source>
</reference>
<evidence type="ECO:0000313" key="2">
    <source>
        <dbReference type="Proteomes" id="UP000297597"/>
    </source>
</evidence>
<organism evidence="1 2">
    <name type="scientific">Pelotomaculum propionicicum</name>
    <dbReference type="NCBI Taxonomy" id="258475"/>
    <lineage>
        <taxon>Bacteria</taxon>
        <taxon>Bacillati</taxon>
        <taxon>Bacillota</taxon>
        <taxon>Clostridia</taxon>
        <taxon>Eubacteriales</taxon>
        <taxon>Desulfotomaculaceae</taxon>
        <taxon>Pelotomaculum</taxon>
    </lineage>
</organism>
<name>A0A4Y7R8N0_9FIRM</name>